<keyword evidence="2" id="KW-0732">Signal</keyword>
<accession>A0A918I5S4</accession>
<reference evidence="3" key="2">
    <citation type="submission" date="2020-09" db="EMBL/GenBank/DDBJ databases">
        <authorList>
            <person name="Sun Q."/>
            <person name="Ohkuma M."/>
        </authorList>
    </citation>
    <scope>NUCLEOTIDE SEQUENCE</scope>
    <source>
        <strain evidence="3">JCM 4369</strain>
    </source>
</reference>
<comment type="caution">
    <text evidence="3">The sequence shown here is derived from an EMBL/GenBank/DDBJ whole genome shotgun (WGS) entry which is preliminary data.</text>
</comment>
<keyword evidence="4" id="KW-1185">Reference proteome</keyword>
<feature type="chain" id="PRO_5036873642" description="Gram-positive cocci surface proteins LPxTG domain-containing protein" evidence="2">
    <location>
        <begin position="19"/>
        <end position="180"/>
    </location>
</feature>
<feature type="compositionally biased region" description="Polar residues" evidence="1">
    <location>
        <begin position="73"/>
        <end position="82"/>
    </location>
</feature>
<name>A0A918I5S4_9ACTN</name>
<feature type="compositionally biased region" description="Pro residues" evidence="1">
    <location>
        <begin position="106"/>
        <end position="143"/>
    </location>
</feature>
<evidence type="ECO:0000313" key="3">
    <source>
        <dbReference type="EMBL" id="GGU74548.1"/>
    </source>
</evidence>
<organism evidence="3 4">
    <name type="scientific">Streptomyces filipinensis</name>
    <dbReference type="NCBI Taxonomy" id="66887"/>
    <lineage>
        <taxon>Bacteria</taxon>
        <taxon>Bacillati</taxon>
        <taxon>Actinomycetota</taxon>
        <taxon>Actinomycetes</taxon>
        <taxon>Kitasatosporales</taxon>
        <taxon>Streptomycetaceae</taxon>
        <taxon>Streptomyces</taxon>
    </lineage>
</organism>
<evidence type="ECO:0000256" key="1">
    <source>
        <dbReference type="SAM" id="MobiDB-lite"/>
    </source>
</evidence>
<feature type="compositionally biased region" description="Polar residues" evidence="1">
    <location>
        <begin position="22"/>
        <end position="40"/>
    </location>
</feature>
<feature type="signal peptide" evidence="2">
    <location>
        <begin position="1"/>
        <end position="18"/>
    </location>
</feature>
<evidence type="ECO:0000256" key="2">
    <source>
        <dbReference type="SAM" id="SignalP"/>
    </source>
</evidence>
<feature type="region of interest" description="Disordered" evidence="1">
    <location>
        <begin position="1"/>
        <end position="150"/>
    </location>
</feature>
<evidence type="ECO:0008006" key="5">
    <source>
        <dbReference type="Google" id="ProtNLM"/>
    </source>
</evidence>
<protein>
    <recommendedName>
        <fullName evidence="5">Gram-positive cocci surface proteins LPxTG domain-containing protein</fullName>
    </recommendedName>
</protein>
<proteinExistence type="predicted"/>
<sequence>MAAAATSALTLSGTWAFADSGPQATGADSHTVLSGDTAPQQAVPGESSALRAIARAQTAVRQAHREAGVTAPASDSPTTEASDQGYGDDEPSDEPTCACYGEDTPTPTPTKATPPPRAHTPAPKPTPVKAPPVKRTPPPPAPPELAKTGAETTIGTMAVSGALLAAGTVLYRRGRAAARQ</sequence>
<evidence type="ECO:0000313" key="4">
    <source>
        <dbReference type="Proteomes" id="UP000618795"/>
    </source>
</evidence>
<reference evidence="3" key="1">
    <citation type="journal article" date="2014" name="Int. J. Syst. Evol. Microbiol.">
        <title>Complete genome sequence of Corynebacterium casei LMG S-19264T (=DSM 44701T), isolated from a smear-ripened cheese.</title>
        <authorList>
            <consortium name="US DOE Joint Genome Institute (JGI-PGF)"/>
            <person name="Walter F."/>
            <person name="Albersmeier A."/>
            <person name="Kalinowski J."/>
            <person name="Ruckert C."/>
        </authorList>
    </citation>
    <scope>NUCLEOTIDE SEQUENCE</scope>
    <source>
        <strain evidence="3">JCM 4369</strain>
    </source>
</reference>
<dbReference type="EMBL" id="BMTD01000001">
    <property type="protein sequence ID" value="GGU74548.1"/>
    <property type="molecule type" value="Genomic_DNA"/>
</dbReference>
<gene>
    <name evidence="3" type="ORF">GCM10010260_02980</name>
</gene>
<dbReference type="AlphaFoldDB" id="A0A918I5S4"/>
<feature type="compositionally biased region" description="Low complexity" evidence="1">
    <location>
        <begin position="1"/>
        <end position="12"/>
    </location>
</feature>
<dbReference type="Proteomes" id="UP000618795">
    <property type="component" value="Unassembled WGS sequence"/>
</dbReference>
<dbReference type="NCBIfam" id="TIGR01167">
    <property type="entry name" value="LPXTG_anchor"/>
    <property type="match status" value="1"/>
</dbReference>